<reference evidence="2 3" key="1">
    <citation type="submission" date="2017-08" db="EMBL/GenBank/DDBJ databases">
        <title>Harnessing the power of phylogenomics to disentangle the directionality and signatures of interkingdom host jumping in the parasitic fungal genus Tolypocladium.</title>
        <authorList>
            <person name="Quandt C.A."/>
            <person name="Patterson W."/>
            <person name="Spatafora J.W."/>
        </authorList>
    </citation>
    <scope>NUCLEOTIDE SEQUENCE [LARGE SCALE GENOMIC DNA]</scope>
    <source>
        <strain evidence="2 3">CBS 113982</strain>
    </source>
</reference>
<organism evidence="2 3">
    <name type="scientific">Tolypocladium capitatum</name>
    <dbReference type="NCBI Taxonomy" id="45235"/>
    <lineage>
        <taxon>Eukaryota</taxon>
        <taxon>Fungi</taxon>
        <taxon>Dikarya</taxon>
        <taxon>Ascomycota</taxon>
        <taxon>Pezizomycotina</taxon>
        <taxon>Sordariomycetes</taxon>
        <taxon>Hypocreomycetidae</taxon>
        <taxon>Hypocreales</taxon>
        <taxon>Ophiocordycipitaceae</taxon>
        <taxon>Tolypocladium</taxon>
    </lineage>
</organism>
<dbReference type="OrthoDB" id="5068804at2759"/>
<sequence>MAPPSFDDVSLFEETQVSPIVSAGDAPDFFEKYGVFYQANAEIGKVAVALGGKALSGDDINPFKPILMKDLRLQSILAPFIEHVPSFCFALGSDAGNFYALTTNEDPYPRVLISEGATGIFPWVSHRSGERGASVEWLNPHTLHQPLKNKEPEGCQHQLRGRRHLSPSKEV</sequence>
<keyword evidence="3" id="KW-1185">Reference proteome</keyword>
<evidence type="ECO:0000313" key="2">
    <source>
        <dbReference type="EMBL" id="PNY23960.1"/>
    </source>
</evidence>
<gene>
    <name evidence="2" type="ORF">TCAP_06099</name>
</gene>
<feature type="compositionally biased region" description="Basic residues" evidence="1">
    <location>
        <begin position="159"/>
        <end position="171"/>
    </location>
</feature>
<feature type="region of interest" description="Disordered" evidence="1">
    <location>
        <begin position="144"/>
        <end position="171"/>
    </location>
</feature>
<proteinExistence type="predicted"/>
<evidence type="ECO:0000313" key="3">
    <source>
        <dbReference type="Proteomes" id="UP000236621"/>
    </source>
</evidence>
<accession>A0A2K3Q8T8</accession>
<protein>
    <submittedName>
        <fullName evidence="2">Uncharacterized protein</fullName>
    </submittedName>
</protein>
<dbReference type="Proteomes" id="UP000236621">
    <property type="component" value="Unassembled WGS sequence"/>
</dbReference>
<name>A0A2K3Q8T8_9HYPO</name>
<dbReference type="EMBL" id="NRSZ01000997">
    <property type="protein sequence ID" value="PNY23960.1"/>
    <property type="molecule type" value="Genomic_DNA"/>
</dbReference>
<dbReference type="AlphaFoldDB" id="A0A2K3Q8T8"/>
<evidence type="ECO:0000256" key="1">
    <source>
        <dbReference type="SAM" id="MobiDB-lite"/>
    </source>
</evidence>
<comment type="caution">
    <text evidence="2">The sequence shown here is derived from an EMBL/GenBank/DDBJ whole genome shotgun (WGS) entry which is preliminary data.</text>
</comment>